<dbReference type="GO" id="GO:0004385">
    <property type="term" value="F:GMP kinase activity"/>
    <property type="evidence" value="ECO:0007669"/>
    <property type="project" value="UniProtKB-EC"/>
</dbReference>
<dbReference type="InterPro" id="IPR027417">
    <property type="entry name" value="P-loop_NTPase"/>
</dbReference>
<evidence type="ECO:0000313" key="9">
    <source>
        <dbReference type="Proteomes" id="UP000315648"/>
    </source>
</evidence>
<proteinExistence type="inferred from homology"/>
<dbReference type="AlphaFoldDB" id="A0A556QGL2"/>
<organism evidence="8 9">
    <name type="scientific">Rariglobus hedericola</name>
    <dbReference type="NCBI Taxonomy" id="2597822"/>
    <lineage>
        <taxon>Bacteria</taxon>
        <taxon>Pseudomonadati</taxon>
        <taxon>Verrucomicrobiota</taxon>
        <taxon>Opitutia</taxon>
        <taxon>Opitutales</taxon>
        <taxon>Opitutaceae</taxon>
        <taxon>Rariglobus</taxon>
    </lineage>
</organism>
<sequence>MMTPVLLVLAGPAGSGKTTLCERMVAEVPGFERIVTTTTRAPRPGEVDGVHYHFLSSDVFDAKVAAGEFLEWAWVHKTGNRYGTLASSVLDPLAAGRSLIINVDVQGVDSFRQAAKANPLLSQRMGSVFINVPIPELRVRLTGRGETEAEIAHRMETAERELLEIGKFDFVVDSSHREDDFEELLAIWRQVQARAEQV</sequence>
<dbReference type="InterPro" id="IPR008144">
    <property type="entry name" value="Guanylate_kin-like_dom"/>
</dbReference>
<evidence type="ECO:0000256" key="1">
    <source>
        <dbReference type="ARBA" id="ARBA00005790"/>
    </source>
</evidence>
<dbReference type="PROSITE" id="PS00856">
    <property type="entry name" value="GUANYLATE_KINASE_1"/>
    <property type="match status" value="1"/>
</dbReference>
<keyword evidence="5 8" id="KW-0418">Kinase</keyword>
<dbReference type="GO" id="GO:0005829">
    <property type="term" value="C:cytosol"/>
    <property type="evidence" value="ECO:0007669"/>
    <property type="project" value="TreeGrafter"/>
</dbReference>
<dbReference type="Proteomes" id="UP000315648">
    <property type="component" value="Unassembled WGS sequence"/>
</dbReference>
<dbReference type="Gene3D" id="3.40.50.300">
    <property type="entry name" value="P-loop containing nucleotide triphosphate hydrolases"/>
    <property type="match status" value="1"/>
</dbReference>
<dbReference type="SMART" id="SM00072">
    <property type="entry name" value="GuKc"/>
    <property type="match status" value="1"/>
</dbReference>
<dbReference type="SUPFAM" id="SSF52540">
    <property type="entry name" value="P-loop containing nucleoside triphosphate hydrolases"/>
    <property type="match status" value="1"/>
</dbReference>
<keyword evidence="9" id="KW-1185">Reference proteome</keyword>
<evidence type="ECO:0000259" key="7">
    <source>
        <dbReference type="PROSITE" id="PS50052"/>
    </source>
</evidence>
<evidence type="ECO:0000256" key="2">
    <source>
        <dbReference type="ARBA" id="ARBA00012961"/>
    </source>
</evidence>
<dbReference type="InterPro" id="IPR020590">
    <property type="entry name" value="Guanylate_kinase_CS"/>
</dbReference>
<accession>A0A556QGL2</accession>
<dbReference type="InterPro" id="IPR008145">
    <property type="entry name" value="GK/Ca_channel_bsu"/>
</dbReference>
<feature type="domain" description="Guanylate kinase-like" evidence="7">
    <location>
        <begin position="4"/>
        <end position="189"/>
    </location>
</feature>
<dbReference type="EMBL" id="VMBG01000003">
    <property type="protein sequence ID" value="TSJ75782.1"/>
    <property type="molecule type" value="Genomic_DNA"/>
</dbReference>
<dbReference type="Pfam" id="PF00625">
    <property type="entry name" value="Guanylate_kin"/>
    <property type="match status" value="1"/>
</dbReference>
<dbReference type="Gene3D" id="3.30.63.10">
    <property type="entry name" value="Guanylate Kinase phosphate binding domain"/>
    <property type="match status" value="1"/>
</dbReference>
<comment type="caution">
    <text evidence="8">The sequence shown here is derived from an EMBL/GenBank/DDBJ whole genome shotgun (WGS) entry which is preliminary data.</text>
</comment>
<gene>
    <name evidence="8" type="ORF">FPL22_16080</name>
</gene>
<evidence type="ECO:0000256" key="6">
    <source>
        <dbReference type="ARBA" id="ARBA00030128"/>
    </source>
</evidence>
<dbReference type="CDD" id="cd00071">
    <property type="entry name" value="GMPK"/>
    <property type="match status" value="1"/>
</dbReference>
<dbReference type="FunFam" id="3.30.63.10:FF:000002">
    <property type="entry name" value="Guanylate kinase 1"/>
    <property type="match status" value="1"/>
</dbReference>
<dbReference type="PANTHER" id="PTHR23117">
    <property type="entry name" value="GUANYLATE KINASE-RELATED"/>
    <property type="match status" value="1"/>
</dbReference>
<dbReference type="PROSITE" id="PS50052">
    <property type="entry name" value="GUANYLATE_KINASE_2"/>
    <property type="match status" value="1"/>
</dbReference>
<dbReference type="OrthoDB" id="9808150at2"/>
<keyword evidence="4" id="KW-0808">Transferase</keyword>
<comment type="similarity">
    <text evidence="1">Belongs to the guanylate kinase family.</text>
</comment>
<reference evidence="8 9" key="1">
    <citation type="submission" date="2019-07" db="EMBL/GenBank/DDBJ databases">
        <title>Description of 53C-WASEF.</title>
        <authorList>
            <person name="Pitt A."/>
            <person name="Hahn M.W."/>
        </authorList>
    </citation>
    <scope>NUCLEOTIDE SEQUENCE [LARGE SCALE GENOMIC DNA]</scope>
    <source>
        <strain evidence="8 9">53C-WASEF</strain>
    </source>
</reference>
<evidence type="ECO:0000313" key="8">
    <source>
        <dbReference type="EMBL" id="TSJ75782.1"/>
    </source>
</evidence>
<evidence type="ECO:0000256" key="4">
    <source>
        <dbReference type="ARBA" id="ARBA00022679"/>
    </source>
</evidence>
<dbReference type="PANTHER" id="PTHR23117:SF13">
    <property type="entry name" value="GUANYLATE KINASE"/>
    <property type="match status" value="1"/>
</dbReference>
<evidence type="ECO:0000256" key="5">
    <source>
        <dbReference type="ARBA" id="ARBA00022777"/>
    </source>
</evidence>
<evidence type="ECO:0000256" key="3">
    <source>
        <dbReference type="ARBA" id="ARBA00016296"/>
    </source>
</evidence>
<name>A0A556QGL2_9BACT</name>
<dbReference type="EC" id="2.7.4.8" evidence="2"/>
<protein>
    <recommendedName>
        <fullName evidence="3">Guanylate kinase</fullName>
        <ecNumber evidence="2">2.7.4.8</ecNumber>
    </recommendedName>
    <alternativeName>
        <fullName evidence="6">GMP kinase</fullName>
    </alternativeName>
</protein>